<comment type="function">
    <text evidence="6">Binds to extracellular matrix proteins. Binds to pathogen-associated molecular patterns (PAMPs) present on the cell walls of Gram-positive and Gram-negative bacteria and fungi, behaving as a pattern recognition receptor (PRR). Induces bacterial and fungal aggregation and subsequent inhibition of PAMP-induced cytokine release. Does not possess intrinsic bactericidal activity. May play a role in the innate defense and homeostasis of certain epithelial surfaces.</text>
</comment>
<evidence type="ECO:0000256" key="7">
    <source>
        <dbReference type="ARBA" id="ARBA00064153"/>
    </source>
</evidence>
<dbReference type="PROSITE" id="PS50287">
    <property type="entry name" value="SRCR_2"/>
    <property type="match status" value="2"/>
</dbReference>
<dbReference type="PRINTS" id="PR00258">
    <property type="entry name" value="SPERACTRCPTR"/>
</dbReference>
<dbReference type="Gene3D" id="3.10.250.10">
    <property type="entry name" value="SRCR-like domain"/>
    <property type="match status" value="2"/>
</dbReference>
<reference evidence="11 12" key="1">
    <citation type="submission" date="2019-09" db="EMBL/GenBank/DDBJ databases">
        <title>Bird 10,000 Genomes (B10K) Project - Family phase.</title>
        <authorList>
            <person name="Zhang G."/>
        </authorList>
    </citation>
    <scope>NUCLEOTIDE SEQUENCE [LARGE SCALE GENOMIC DNA]</scope>
    <source>
        <strain evidence="11">B10K-DU-011-36</strain>
        <tissue evidence="11">Muscle</tissue>
    </source>
</reference>
<keyword evidence="5" id="KW-0325">Glycoprotein</keyword>
<dbReference type="InterPro" id="IPR001190">
    <property type="entry name" value="SRCR"/>
</dbReference>
<sequence>QGTGQIWLDDVNCAGTEDSLAHCRASPWGQNNCNHGEDASVVCSESNTTEEVQVRLVNGPNRCAGRVEVFHNKQWGTVCDDGWDLKNAKVVCQQLSCGRAVSAPGKAHFGQGPDPIWLDDVECIGTEANFSHCSLNGWGVHNCNHEEDAGVVCSGDPRGDAESMLRNPVGLSLAV</sequence>
<keyword evidence="1" id="KW-0732">Signal</keyword>
<organism evidence="11 12">
    <name type="scientific">Chauna torquata</name>
    <name type="common">Southern screamer</name>
    <dbReference type="NCBI Taxonomy" id="30388"/>
    <lineage>
        <taxon>Eukaryota</taxon>
        <taxon>Metazoa</taxon>
        <taxon>Chordata</taxon>
        <taxon>Craniata</taxon>
        <taxon>Vertebrata</taxon>
        <taxon>Euteleostomi</taxon>
        <taxon>Archelosauria</taxon>
        <taxon>Archosauria</taxon>
        <taxon>Dinosauria</taxon>
        <taxon>Saurischia</taxon>
        <taxon>Theropoda</taxon>
        <taxon>Coelurosauria</taxon>
        <taxon>Aves</taxon>
        <taxon>Neognathae</taxon>
        <taxon>Galloanserae</taxon>
        <taxon>Anseriformes</taxon>
        <taxon>Anhimidae</taxon>
        <taxon>Chauna</taxon>
    </lineage>
</organism>
<evidence type="ECO:0000259" key="10">
    <source>
        <dbReference type="PROSITE" id="PS50287"/>
    </source>
</evidence>
<proteinExistence type="predicted"/>
<feature type="domain" description="SRCR" evidence="10">
    <location>
        <begin position="54"/>
        <end position="154"/>
    </location>
</feature>
<evidence type="ECO:0000256" key="1">
    <source>
        <dbReference type="ARBA" id="ARBA00022729"/>
    </source>
</evidence>
<feature type="non-terminal residue" evidence="11">
    <location>
        <position position="175"/>
    </location>
</feature>
<evidence type="ECO:0000256" key="9">
    <source>
        <dbReference type="PROSITE-ProRule" id="PRU00196"/>
    </source>
</evidence>
<dbReference type="EMBL" id="VXAL01012007">
    <property type="protein sequence ID" value="NXK51698.1"/>
    <property type="molecule type" value="Genomic_DNA"/>
</dbReference>
<feature type="disulfide bond" evidence="9">
    <location>
        <begin position="79"/>
        <end position="143"/>
    </location>
</feature>
<dbReference type="Pfam" id="PF00530">
    <property type="entry name" value="SRCR"/>
    <property type="match status" value="2"/>
</dbReference>
<dbReference type="PANTHER" id="PTHR19331:SF487">
    <property type="entry name" value="SOLUBLE SCAVENGER RECEPTOR CYSTEINE-RICH DOMAIN-CONTAINING PROTEIN SSC5D"/>
    <property type="match status" value="1"/>
</dbReference>
<name>A0A7L0K4Q6_CHATO</name>
<dbReference type="GO" id="GO:0016020">
    <property type="term" value="C:membrane"/>
    <property type="evidence" value="ECO:0007669"/>
    <property type="project" value="InterPro"/>
</dbReference>
<evidence type="ECO:0000256" key="6">
    <source>
        <dbReference type="ARBA" id="ARBA00058074"/>
    </source>
</evidence>
<dbReference type="PANTHER" id="PTHR19331">
    <property type="entry name" value="SCAVENGER RECEPTOR DOMAIN-CONTAINING"/>
    <property type="match status" value="1"/>
</dbReference>
<feature type="non-terminal residue" evidence="11">
    <location>
        <position position="1"/>
    </location>
</feature>
<evidence type="ECO:0000256" key="8">
    <source>
        <dbReference type="ARBA" id="ARBA00069168"/>
    </source>
</evidence>
<evidence type="ECO:0000256" key="5">
    <source>
        <dbReference type="ARBA" id="ARBA00023180"/>
    </source>
</evidence>
<evidence type="ECO:0000256" key="2">
    <source>
        <dbReference type="ARBA" id="ARBA00022737"/>
    </source>
</evidence>
<accession>A0A7L0K4Q6</accession>
<gene>
    <name evidence="11" type="primary">Dmbt1_10</name>
    <name evidence="11" type="ORF">CHATOR_R08517</name>
</gene>
<dbReference type="Proteomes" id="UP000537522">
    <property type="component" value="Unassembled WGS sequence"/>
</dbReference>
<evidence type="ECO:0000256" key="4">
    <source>
        <dbReference type="ARBA" id="ARBA00023170"/>
    </source>
</evidence>
<evidence type="ECO:0000313" key="11">
    <source>
        <dbReference type="EMBL" id="NXK51698.1"/>
    </source>
</evidence>
<dbReference type="InterPro" id="IPR036772">
    <property type="entry name" value="SRCR-like_dom_sf"/>
</dbReference>
<keyword evidence="2" id="KW-0677">Repeat</keyword>
<feature type="disulfide bond" evidence="9">
    <location>
        <begin position="13"/>
        <end position="23"/>
    </location>
</feature>
<comment type="caution">
    <text evidence="11">The sequence shown here is derived from an EMBL/GenBank/DDBJ whole genome shotgun (WGS) entry which is preliminary data.</text>
</comment>
<comment type="subunit">
    <text evidence="7">Interacts with LGALS1 and laminin.</text>
</comment>
<dbReference type="SMART" id="SM00202">
    <property type="entry name" value="SR"/>
    <property type="match status" value="1"/>
</dbReference>
<evidence type="ECO:0000256" key="3">
    <source>
        <dbReference type="ARBA" id="ARBA00023157"/>
    </source>
</evidence>
<feature type="disulfide bond" evidence="9">
    <location>
        <begin position="123"/>
        <end position="133"/>
    </location>
</feature>
<keyword evidence="4" id="KW-0675">Receptor</keyword>
<protein>
    <recommendedName>
        <fullName evidence="8">Soluble scavenger receptor cysteine-rich domain-containing protein SSC5D</fullName>
    </recommendedName>
</protein>
<evidence type="ECO:0000313" key="12">
    <source>
        <dbReference type="Proteomes" id="UP000537522"/>
    </source>
</evidence>
<dbReference type="FunFam" id="3.10.250.10:FF:000007">
    <property type="entry name" value="Soluble scavenger receptor cysteine-rich domain-containing protein SSC5D"/>
    <property type="match status" value="1"/>
</dbReference>
<dbReference type="AlphaFoldDB" id="A0A7L0K4Q6"/>
<comment type="caution">
    <text evidence="9">Lacks conserved residue(s) required for the propagation of feature annotation.</text>
</comment>
<feature type="disulfide bond" evidence="9">
    <location>
        <begin position="92"/>
        <end position="153"/>
    </location>
</feature>
<dbReference type="SUPFAM" id="SSF56487">
    <property type="entry name" value="SRCR-like"/>
    <property type="match status" value="2"/>
</dbReference>
<keyword evidence="3 9" id="KW-1015">Disulfide bond</keyword>
<feature type="domain" description="SRCR" evidence="10">
    <location>
        <begin position="1"/>
        <end position="44"/>
    </location>
</feature>
<keyword evidence="12" id="KW-1185">Reference proteome</keyword>